<dbReference type="InterPro" id="IPR043972">
    <property type="entry name" value="FUZ/MON1/HPS1_longin_1"/>
</dbReference>
<accession>A0A8S1E252</accession>
<feature type="domain" description="FUZ/MON1/HPS1 third Longin" evidence="7">
    <location>
        <begin position="304"/>
        <end position="408"/>
    </location>
</feature>
<evidence type="ECO:0000259" key="5">
    <source>
        <dbReference type="Pfam" id="PF19036"/>
    </source>
</evidence>
<evidence type="ECO:0008006" key="10">
    <source>
        <dbReference type="Google" id="ProtNLM"/>
    </source>
</evidence>
<evidence type="ECO:0000256" key="1">
    <source>
        <dbReference type="ARBA" id="ARBA00004245"/>
    </source>
</evidence>
<comment type="similarity">
    <text evidence="2">Belongs to the fuzzy family.</text>
</comment>
<dbReference type="InterPro" id="IPR026069">
    <property type="entry name" value="Fuzzy"/>
</dbReference>
<name>A0A8S1E252_9INSE</name>
<feature type="domain" description="FUZ/MON1/HPS1 first Longin" evidence="5">
    <location>
        <begin position="21"/>
        <end position="143"/>
    </location>
</feature>
<dbReference type="Pfam" id="PF19036">
    <property type="entry name" value="Fuz_longin_1"/>
    <property type="match status" value="1"/>
</dbReference>
<feature type="domain" description="FUZ/MON1/HPS1 second Longin" evidence="6">
    <location>
        <begin position="187"/>
        <end position="278"/>
    </location>
</feature>
<evidence type="ECO:0000259" key="7">
    <source>
        <dbReference type="Pfam" id="PF19038"/>
    </source>
</evidence>
<evidence type="ECO:0000256" key="4">
    <source>
        <dbReference type="ARBA" id="ARBA00023212"/>
    </source>
</evidence>
<dbReference type="InterPro" id="IPR043970">
    <property type="entry name" value="FUZ/MON1/HPS1_longin_3"/>
</dbReference>
<keyword evidence="4" id="KW-0206">Cytoskeleton</keyword>
<comment type="caution">
    <text evidence="8">The sequence shown here is derived from an EMBL/GenBank/DDBJ whole genome shotgun (WGS) entry which is preliminary data.</text>
</comment>
<dbReference type="OrthoDB" id="74835at2759"/>
<sequence>MSSQSNVDVGSAPKKNNCATHLVALTSSSGLPIFTRKKGDGEPLSFSTIGSLYGMFTFGKSANATLEVTKSPDGKAIVWKEYADSVLLILCAENASTEEMNKVLELTFSAIVLRVGLREIKEPRNLELLKRELKNIYPLIDRILGLVHEVEKSNPSTDVHGLLECALYEENQVLQAYLETHVENMASMYGCVMLHGRVAVATPSWWTLTPIERLLLALATQYDTPSVARDLPVFLPDKSPDVPYRLVMSQLMPGVEICTLCGPTPELPEVEAIVNFNWKNCSEVLKGVVDFKSVPDSLVLDTHLMGLLLVNVEDSKYVLCNEPNTEAGSKNNGPPVAHRTNILKTFYSTAAPVLQQQAFSGTRETDLMDPIEAFWSSEFYKCHAIVSGANQLFILLPSMIPRHLARFALVQRIFNLFRFDSHFFTWNVYFFGFFVEHST</sequence>
<proteinExistence type="inferred from homology"/>
<evidence type="ECO:0000256" key="3">
    <source>
        <dbReference type="ARBA" id="ARBA00022490"/>
    </source>
</evidence>
<dbReference type="Pfam" id="PF19037">
    <property type="entry name" value="Fuz_longin_2"/>
    <property type="match status" value="1"/>
</dbReference>
<dbReference type="AlphaFoldDB" id="A0A8S1E252"/>
<organism evidence="8 9">
    <name type="scientific">Cloeon dipterum</name>
    <dbReference type="NCBI Taxonomy" id="197152"/>
    <lineage>
        <taxon>Eukaryota</taxon>
        <taxon>Metazoa</taxon>
        <taxon>Ecdysozoa</taxon>
        <taxon>Arthropoda</taxon>
        <taxon>Hexapoda</taxon>
        <taxon>Insecta</taxon>
        <taxon>Pterygota</taxon>
        <taxon>Palaeoptera</taxon>
        <taxon>Ephemeroptera</taxon>
        <taxon>Pisciforma</taxon>
        <taxon>Baetidae</taxon>
        <taxon>Cloeon</taxon>
    </lineage>
</organism>
<gene>
    <name evidence="8" type="ORF">CLODIP_2_CD09480</name>
</gene>
<dbReference type="EMBL" id="CADEPI010000538">
    <property type="protein sequence ID" value="CAB3387110.1"/>
    <property type="molecule type" value="Genomic_DNA"/>
</dbReference>
<dbReference type="PANTHER" id="PTHR13559">
    <property type="entry name" value="INTRACELLULAR TRAFFIC PROTEIN-RELATED"/>
    <property type="match status" value="1"/>
</dbReference>
<dbReference type="Pfam" id="PF19038">
    <property type="entry name" value="Fuz_longin_3"/>
    <property type="match status" value="1"/>
</dbReference>
<evidence type="ECO:0000313" key="8">
    <source>
        <dbReference type="EMBL" id="CAB3387110.1"/>
    </source>
</evidence>
<evidence type="ECO:0000256" key="2">
    <source>
        <dbReference type="ARBA" id="ARBA00008550"/>
    </source>
</evidence>
<comment type="subcellular location">
    <subcellularLocation>
        <location evidence="1">Cytoplasm</location>
        <location evidence="1">Cytoskeleton</location>
    </subcellularLocation>
</comment>
<keyword evidence="3" id="KW-0963">Cytoplasm</keyword>
<evidence type="ECO:0000259" key="6">
    <source>
        <dbReference type="Pfam" id="PF19037"/>
    </source>
</evidence>
<evidence type="ECO:0000313" key="9">
    <source>
        <dbReference type="Proteomes" id="UP000494165"/>
    </source>
</evidence>
<dbReference type="GO" id="GO:1905515">
    <property type="term" value="P:non-motile cilium assembly"/>
    <property type="evidence" value="ECO:0007669"/>
    <property type="project" value="TreeGrafter"/>
</dbReference>
<dbReference type="InterPro" id="IPR043971">
    <property type="entry name" value="FUZ/MON1/HPS1_longin_2"/>
</dbReference>
<keyword evidence="9" id="KW-1185">Reference proteome</keyword>
<dbReference type="GO" id="GO:0016192">
    <property type="term" value="P:vesicle-mediated transport"/>
    <property type="evidence" value="ECO:0007669"/>
    <property type="project" value="InterPro"/>
</dbReference>
<dbReference type="PANTHER" id="PTHR13559:SF1">
    <property type="entry name" value="PROTEIN FUZZY HOMOLOG"/>
    <property type="match status" value="1"/>
</dbReference>
<protein>
    <recommendedName>
        <fullName evidence="10">FUZ/MON1/HPS1 first Longin domain-containing protein</fullName>
    </recommendedName>
</protein>
<dbReference type="GO" id="GO:0005856">
    <property type="term" value="C:cytoskeleton"/>
    <property type="evidence" value="ECO:0007669"/>
    <property type="project" value="UniProtKB-SubCell"/>
</dbReference>
<reference evidence="8 9" key="1">
    <citation type="submission" date="2020-04" db="EMBL/GenBank/DDBJ databases">
        <authorList>
            <person name="Alioto T."/>
            <person name="Alioto T."/>
            <person name="Gomez Garrido J."/>
        </authorList>
    </citation>
    <scope>NUCLEOTIDE SEQUENCE [LARGE SCALE GENOMIC DNA]</scope>
</reference>
<dbReference type="Proteomes" id="UP000494165">
    <property type="component" value="Unassembled WGS sequence"/>
</dbReference>